<feature type="region of interest" description="Disordered" evidence="9">
    <location>
        <begin position="216"/>
        <end position="251"/>
    </location>
</feature>
<evidence type="ECO:0000256" key="8">
    <source>
        <dbReference type="RuleBase" id="RU361169"/>
    </source>
</evidence>
<evidence type="ECO:0000256" key="7">
    <source>
        <dbReference type="ARBA" id="ARBA00023316"/>
    </source>
</evidence>
<evidence type="ECO:0000256" key="9">
    <source>
        <dbReference type="SAM" id="MobiDB-lite"/>
    </source>
</evidence>
<evidence type="ECO:0000256" key="6">
    <source>
        <dbReference type="ARBA" id="ARBA00023295"/>
    </source>
</evidence>
<dbReference type="InterPro" id="IPR006626">
    <property type="entry name" value="PbH1"/>
</dbReference>
<dbReference type="Proteomes" id="UP001172457">
    <property type="component" value="Chromosome 8"/>
</dbReference>
<evidence type="ECO:0000256" key="1">
    <source>
        <dbReference type="ARBA" id="ARBA00004191"/>
    </source>
</evidence>
<dbReference type="GO" id="GO:0004650">
    <property type="term" value="F:polygalacturonase activity"/>
    <property type="evidence" value="ECO:0007669"/>
    <property type="project" value="InterPro"/>
</dbReference>
<comment type="similarity">
    <text evidence="2 8">Belongs to the glycosyl hydrolase 28 family.</text>
</comment>
<proteinExistence type="inferred from homology"/>
<keyword evidence="4" id="KW-0964">Secreted</keyword>
<dbReference type="InterPro" id="IPR000743">
    <property type="entry name" value="Glyco_hydro_28"/>
</dbReference>
<dbReference type="SUPFAM" id="SSF51126">
    <property type="entry name" value="Pectin lyase-like"/>
    <property type="match status" value="1"/>
</dbReference>
<evidence type="ECO:0000256" key="4">
    <source>
        <dbReference type="ARBA" id="ARBA00022525"/>
    </source>
</evidence>
<evidence type="ECO:0000256" key="3">
    <source>
        <dbReference type="ARBA" id="ARBA00022512"/>
    </source>
</evidence>
<sequence length="251" mass="26923">MCDNTVLEKVTIDGPGEIPNTDGISVSRTNGFKILESIIKTGGPCIKIGDGSKNLHIEGTSCGPGRGFSVGNLGELPKEQPVDGIFVKGCTISNTEDGLRVRTWPGSPPGIATRLHFEDVIMENVRNPIFIDQEYCPESKCNPETNSSRVKISDVLFKGIRGTSSTKDVMTFLCSKAVPCEQVVLQDIDLKYEGSEGGPGAISGCKNVQPKVVGKVEPKPCTAPPDALKKAKKERGKQTKKGTYHFTTNNA</sequence>
<dbReference type="SMART" id="SM00710">
    <property type="entry name" value="PbH1"/>
    <property type="match status" value="3"/>
</dbReference>
<dbReference type="InterPro" id="IPR011050">
    <property type="entry name" value="Pectin_lyase_fold/virulence"/>
</dbReference>
<name>A0AA38S8S8_9ASTR</name>
<evidence type="ECO:0000256" key="2">
    <source>
        <dbReference type="ARBA" id="ARBA00008834"/>
    </source>
</evidence>
<keyword evidence="11" id="KW-1185">Reference proteome</keyword>
<evidence type="ECO:0008006" key="12">
    <source>
        <dbReference type="Google" id="ProtNLM"/>
    </source>
</evidence>
<evidence type="ECO:0000313" key="10">
    <source>
        <dbReference type="EMBL" id="KAJ9537868.1"/>
    </source>
</evidence>
<dbReference type="Gene3D" id="2.160.20.10">
    <property type="entry name" value="Single-stranded right-handed beta-helix, Pectin lyase-like"/>
    <property type="match status" value="1"/>
</dbReference>
<protein>
    <recommendedName>
        <fullName evidence="12">Polygalacturonase</fullName>
    </recommendedName>
</protein>
<reference evidence="10" key="1">
    <citation type="submission" date="2023-03" db="EMBL/GenBank/DDBJ databases">
        <title>Chromosome-scale reference genome and RAD-based genetic map of yellow starthistle (Centaurea solstitialis) reveal putative structural variation and QTLs associated with invader traits.</title>
        <authorList>
            <person name="Reatini B."/>
            <person name="Cang F.A."/>
            <person name="Jiang Q."/>
            <person name="Mckibben M.T.W."/>
            <person name="Barker M.S."/>
            <person name="Rieseberg L.H."/>
            <person name="Dlugosch K.M."/>
        </authorList>
    </citation>
    <scope>NUCLEOTIDE SEQUENCE</scope>
    <source>
        <strain evidence="10">CAN-66</strain>
        <tissue evidence="10">Leaf</tissue>
    </source>
</reference>
<dbReference type="InterPro" id="IPR012334">
    <property type="entry name" value="Pectin_lyas_fold"/>
</dbReference>
<accession>A0AA38S8S8</accession>
<dbReference type="Pfam" id="PF00295">
    <property type="entry name" value="Glyco_hydro_28"/>
    <property type="match status" value="1"/>
</dbReference>
<organism evidence="10 11">
    <name type="scientific">Centaurea solstitialis</name>
    <name type="common">yellow star-thistle</name>
    <dbReference type="NCBI Taxonomy" id="347529"/>
    <lineage>
        <taxon>Eukaryota</taxon>
        <taxon>Viridiplantae</taxon>
        <taxon>Streptophyta</taxon>
        <taxon>Embryophyta</taxon>
        <taxon>Tracheophyta</taxon>
        <taxon>Spermatophyta</taxon>
        <taxon>Magnoliopsida</taxon>
        <taxon>eudicotyledons</taxon>
        <taxon>Gunneridae</taxon>
        <taxon>Pentapetalae</taxon>
        <taxon>asterids</taxon>
        <taxon>campanulids</taxon>
        <taxon>Asterales</taxon>
        <taxon>Asteraceae</taxon>
        <taxon>Carduoideae</taxon>
        <taxon>Cardueae</taxon>
        <taxon>Centaureinae</taxon>
        <taxon>Centaurea</taxon>
    </lineage>
</organism>
<dbReference type="EMBL" id="JARYMX010000008">
    <property type="protein sequence ID" value="KAJ9537868.1"/>
    <property type="molecule type" value="Genomic_DNA"/>
</dbReference>
<keyword evidence="6 8" id="KW-0326">Glycosidase</keyword>
<gene>
    <name evidence="10" type="ORF">OSB04_030601</name>
</gene>
<dbReference type="PANTHER" id="PTHR31375">
    <property type="match status" value="1"/>
</dbReference>
<dbReference type="GO" id="GO:0071555">
    <property type="term" value="P:cell wall organization"/>
    <property type="evidence" value="ECO:0007669"/>
    <property type="project" value="UniProtKB-KW"/>
</dbReference>
<dbReference type="AlphaFoldDB" id="A0AA38S8S8"/>
<comment type="subcellular location">
    <subcellularLocation>
        <location evidence="1">Secreted</location>
        <location evidence="1">Cell wall</location>
    </subcellularLocation>
</comment>
<feature type="compositionally biased region" description="Basic residues" evidence="9">
    <location>
        <begin position="230"/>
        <end position="243"/>
    </location>
</feature>
<keyword evidence="5 8" id="KW-0378">Hydrolase</keyword>
<evidence type="ECO:0000256" key="5">
    <source>
        <dbReference type="ARBA" id="ARBA00022801"/>
    </source>
</evidence>
<evidence type="ECO:0000313" key="11">
    <source>
        <dbReference type="Proteomes" id="UP001172457"/>
    </source>
</evidence>
<comment type="caution">
    <text evidence="10">The sequence shown here is derived from an EMBL/GenBank/DDBJ whole genome shotgun (WGS) entry which is preliminary data.</text>
</comment>
<dbReference type="GO" id="GO:0005975">
    <property type="term" value="P:carbohydrate metabolic process"/>
    <property type="evidence" value="ECO:0007669"/>
    <property type="project" value="InterPro"/>
</dbReference>
<keyword evidence="3" id="KW-0134">Cell wall</keyword>
<keyword evidence="7" id="KW-0961">Cell wall biogenesis/degradation</keyword>